<evidence type="ECO:0000259" key="3">
    <source>
        <dbReference type="PROSITE" id="PS50173"/>
    </source>
</evidence>
<evidence type="ECO:0000256" key="2">
    <source>
        <dbReference type="ARBA" id="ARBA00022763"/>
    </source>
</evidence>
<dbReference type="GO" id="GO:0006281">
    <property type="term" value="P:DNA repair"/>
    <property type="evidence" value="ECO:0007669"/>
    <property type="project" value="InterPro"/>
</dbReference>
<dbReference type="PANTHER" id="PTHR35369:SF2">
    <property type="entry name" value="BLR3025 PROTEIN"/>
    <property type="match status" value="1"/>
</dbReference>
<dbReference type="RefSeq" id="WP_348269597.1">
    <property type="nucleotide sequence ID" value="NZ_CP121195.1"/>
</dbReference>
<organism evidence="4">
    <name type="scientific">Edaphobacter paludis</name>
    <dbReference type="NCBI Taxonomy" id="3035702"/>
    <lineage>
        <taxon>Bacteria</taxon>
        <taxon>Pseudomonadati</taxon>
        <taxon>Acidobacteriota</taxon>
        <taxon>Terriglobia</taxon>
        <taxon>Terriglobales</taxon>
        <taxon>Acidobacteriaceae</taxon>
        <taxon>Edaphobacter</taxon>
    </lineage>
</organism>
<dbReference type="PANTHER" id="PTHR35369">
    <property type="entry name" value="BLR3025 PROTEIN-RELATED"/>
    <property type="match status" value="1"/>
</dbReference>
<evidence type="ECO:0000313" key="4">
    <source>
        <dbReference type="EMBL" id="XBH12939.1"/>
    </source>
</evidence>
<dbReference type="EMBL" id="CP121195">
    <property type="protein sequence ID" value="XBH12939.1"/>
    <property type="molecule type" value="Genomic_DNA"/>
</dbReference>
<dbReference type="InterPro" id="IPR001126">
    <property type="entry name" value="UmuC"/>
</dbReference>
<dbReference type="InterPro" id="IPR043502">
    <property type="entry name" value="DNA/RNA_pol_sf"/>
</dbReference>
<reference evidence="4" key="1">
    <citation type="submission" date="2023-03" db="EMBL/GenBank/DDBJ databases">
        <title>Edaphobacter sp.</title>
        <authorList>
            <person name="Huber K.J."/>
            <person name="Papendorf J."/>
            <person name="Pilke C."/>
            <person name="Bunk B."/>
            <person name="Sproeer C."/>
            <person name="Pester M."/>
        </authorList>
    </citation>
    <scope>NUCLEOTIDE SEQUENCE</scope>
    <source>
        <strain evidence="4">DSM 109920</strain>
    </source>
</reference>
<dbReference type="PROSITE" id="PS50173">
    <property type="entry name" value="UMUC"/>
    <property type="match status" value="1"/>
</dbReference>
<proteinExistence type="inferred from homology"/>
<dbReference type="Gene3D" id="3.40.1170.60">
    <property type="match status" value="1"/>
</dbReference>
<protein>
    <submittedName>
        <fullName evidence="4">DNA polymerase Y family protein</fullName>
    </submittedName>
</protein>
<name>A0AAU7D6K3_9BACT</name>
<gene>
    <name evidence="4" type="ORF">P8936_14750</name>
</gene>
<sequence>MTKLTELYACVYAKEFPAQALLRLRPELRNQPCVVMEGEPPLQSVCSLNAKARVSGAVHGMTRVEVETLPAMNMLSRSYKEESAAKAALLDAAGTLSPRVEDHSSETGFVCVIDIAGSEKLFGPANQLARELFKRIRAIGITASIAVSANVHAAKCLARGMSLRFPVMVVPSGEQGAALATLPLTVLDLPKDQSETFASWGIHTLGMLAALPVRELIARMGQHGKRLRQLATGTLPHLFQPVQPAFTLEEKMELDSPVEILGSLLFVAGVMLEQLILRAASRVLALASVTITLSLEGNATHVRTVRPALPTNDRQLWIKLLHLDLEAHPPSAAILALTLSAEPGSTSKVQLGLFSPQLPEPSRLDVTLARIAKIVGEENVGKAVLVDTHHEQEGFRLERFTVPTSAPPSASTVKGCAAMRELRPAESVRVISVEGKLDAILFRQKRYAVIRAYGPWRASGEWWNSNLWGCEQWDIVARAEDGPLLCCCLMRDLMQNQWQIAGLYD</sequence>
<comment type="similarity">
    <text evidence="1">Belongs to the DNA polymerase type-Y family.</text>
</comment>
<evidence type="ECO:0000256" key="1">
    <source>
        <dbReference type="ARBA" id="ARBA00010945"/>
    </source>
</evidence>
<dbReference type="AlphaFoldDB" id="A0AAU7D6K3"/>
<dbReference type="InterPro" id="IPR050356">
    <property type="entry name" value="SulA_CellDiv_inhibitor"/>
</dbReference>
<dbReference type="CDD" id="cd03468">
    <property type="entry name" value="PolY_like"/>
    <property type="match status" value="1"/>
</dbReference>
<accession>A0AAU7D6K3</accession>
<dbReference type="InterPro" id="IPR043128">
    <property type="entry name" value="Rev_trsase/Diguanyl_cyclase"/>
</dbReference>
<keyword evidence="2" id="KW-0227">DNA damage</keyword>
<feature type="domain" description="UmuC" evidence="3">
    <location>
        <begin position="8"/>
        <end position="155"/>
    </location>
</feature>
<dbReference type="Pfam" id="PF00817">
    <property type="entry name" value="IMS"/>
    <property type="match status" value="1"/>
</dbReference>
<dbReference type="SUPFAM" id="SSF56672">
    <property type="entry name" value="DNA/RNA polymerases"/>
    <property type="match status" value="1"/>
</dbReference>
<dbReference type="Gene3D" id="3.30.70.270">
    <property type="match status" value="1"/>
</dbReference>